<keyword evidence="2" id="KW-0472">Membrane</keyword>
<reference evidence="3 4" key="1">
    <citation type="submission" date="2020-12" db="EMBL/GenBank/DDBJ databases">
        <title>Draft genome sequence of furan degrading bacterial strain FUR100.</title>
        <authorList>
            <person name="Woiski C."/>
        </authorList>
    </citation>
    <scope>NUCLEOTIDE SEQUENCE [LARGE SCALE GENOMIC DNA]</scope>
    <source>
        <strain evidence="3 4">FUR100</strain>
    </source>
</reference>
<evidence type="ECO:0000313" key="4">
    <source>
        <dbReference type="Proteomes" id="UP000627573"/>
    </source>
</evidence>
<dbReference type="GO" id="GO:0003909">
    <property type="term" value="F:DNA ligase activity"/>
    <property type="evidence" value="ECO:0007669"/>
    <property type="project" value="InterPro"/>
</dbReference>
<dbReference type="AlphaFoldDB" id="A0A8I0ZVA4"/>
<comment type="caution">
    <text evidence="3">The sequence shown here is derived from an EMBL/GenBank/DDBJ whole genome shotgun (WGS) entry which is preliminary data.</text>
</comment>
<dbReference type="PROSITE" id="PS00697">
    <property type="entry name" value="DNA_LIGASE_A1"/>
    <property type="match status" value="1"/>
</dbReference>
<name>A0A8I0ZVA4_RHOER</name>
<comment type="subcellular location">
    <subcellularLocation>
        <location evidence="1">Membrane</location>
    </subcellularLocation>
</comment>
<dbReference type="Proteomes" id="UP000627573">
    <property type="component" value="Unassembled WGS sequence"/>
</dbReference>
<organism evidence="3 4">
    <name type="scientific">Rhodococcus erythropolis</name>
    <name type="common">Arthrobacter picolinophilus</name>
    <dbReference type="NCBI Taxonomy" id="1833"/>
    <lineage>
        <taxon>Bacteria</taxon>
        <taxon>Bacillati</taxon>
        <taxon>Actinomycetota</taxon>
        <taxon>Actinomycetes</taxon>
        <taxon>Mycobacteriales</taxon>
        <taxon>Nocardiaceae</taxon>
        <taxon>Rhodococcus</taxon>
        <taxon>Rhodococcus erythropolis group</taxon>
    </lineage>
</organism>
<dbReference type="PANTHER" id="PTHR37042:SF4">
    <property type="entry name" value="OUTER MEMBRANE PROTEIN RV1973"/>
    <property type="match status" value="1"/>
</dbReference>
<evidence type="ECO:0000313" key="3">
    <source>
        <dbReference type="EMBL" id="MBH5146659.1"/>
    </source>
</evidence>
<evidence type="ECO:0000256" key="2">
    <source>
        <dbReference type="ARBA" id="ARBA00023136"/>
    </source>
</evidence>
<dbReference type="PANTHER" id="PTHR37042">
    <property type="entry name" value="OUTER MEMBRANE PROTEIN RV1973"/>
    <property type="match status" value="1"/>
</dbReference>
<dbReference type="InterPro" id="IPR016059">
    <property type="entry name" value="DNA_ligase_ATP-dep_CS"/>
</dbReference>
<evidence type="ECO:0000256" key="1">
    <source>
        <dbReference type="ARBA" id="ARBA00004370"/>
    </source>
</evidence>
<proteinExistence type="predicted"/>
<dbReference type="EMBL" id="JAECSB010000093">
    <property type="protein sequence ID" value="MBH5146659.1"/>
    <property type="molecule type" value="Genomic_DNA"/>
</dbReference>
<protein>
    <recommendedName>
        <fullName evidence="5">Mce-associated membrane protein</fullName>
    </recommendedName>
</protein>
<sequence length="172" mass="18505">MRRVKVVARRRLPRTRQFVLGVLAVLAAATLIGMTIAVRVDSTADARVSAGADGRAFAVDVVPKLLSYDFDTAEAHFAEVLDELGGDFRGQFEEVGRTVIIPSAVERKVVTSADVLESAVVDSGTDDAVILLFLNQSTTSAESPETKLDGSRVRVHVERSGGRWLITELAPV</sequence>
<keyword evidence="4" id="KW-1185">Reference proteome</keyword>
<dbReference type="RefSeq" id="WP_197942114.1">
    <property type="nucleotide sequence ID" value="NZ_JAECSB010000093.1"/>
</dbReference>
<dbReference type="GO" id="GO:0016020">
    <property type="term" value="C:membrane"/>
    <property type="evidence" value="ECO:0007669"/>
    <property type="project" value="UniProtKB-SubCell"/>
</dbReference>
<gene>
    <name evidence="3" type="ORF">I3517_29045</name>
</gene>
<evidence type="ECO:0008006" key="5">
    <source>
        <dbReference type="Google" id="ProtNLM"/>
    </source>
</evidence>
<accession>A0A8I0ZVA4</accession>